<reference evidence="1 3" key="1">
    <citation type="journal article" date="2014" name="Nat. Genet.">
        <title>Genome and transcriptome of the porcine whipworm Trichuris suis.</title>
        <authorList>
            <person name="Jex A.R."/>
            <person name="Nejsum P."/>
            <person name="Schwarz E.M."/>
            <person name="Hu L."/>
            <person name="Young N.D."/>
            <person name="Hall R.S."/>
            <person name="Korhonen P.K."/>
            <person name="Liao S."/>
            <person name="Thamsborg S."/>
            <person name="Xia J."/>
            <person name="Xu P."/>
            <person name="Wang S."/>
            <person name="Scheerlinck J.P."/>
            <person name="Hofmann A."/>
            <person name="Sternberg P.W."/>
            <person name="Wang J."/>
            <person name="Gasser R.B."/>
        </authorList>
    </citation>
    <scope>NUCLEOTIDE SEQUENCE [LARGE SCALE GENOMIC DNA]</scope>
    <source>
        <strain evidence="2">DCEP-RM93F</strain>
        <strain evidence="1">DCEP-RM93M</strain>
    </source>
</reference>
<organism evidence="1 3">
    <name type="scientific">Trichuris suis</name>
    <name type="common">pig whipworm</name>
    <dbReference type="NCBI Taxonomy" id="68888"/>
    <lineage>
        <taxon>Eukaryota</taxon>
        <taxon>Metazoa</taxon>
        <taxon>Ecdysozoa</taxon>
        <taxon>Nematoda</taxon>
        <taxon>Enoplea</taxon>
        <taxon>Dorylaimia</taxon>
        <taxon>Trichinellida</taxon>
        <taxon>Trichuridae</taxon>
        <taxon>Trichuris</taxon>
    </lineage>
</organism>
<proteinExistence type="predicted"/>
<keyword evidence="3" id="KW-1185">Reference proteome</keyword>
<sequence>MKQKRLGIHVMRPTEPIIDVDLFMELVTNWHREYENDGTVVVHDDGLVQYQLIGHRSHHIFYAALVLNKETLTCSVSKQAPVDELMNNGNLLHFSRGTGGKLEKAIIRQLKDALEKRGYTFL</sequence>
<dbReference type="EMBL" id="KL363191">
    <property type="protein sequence ID" value="KFD56915.1"/>
    <property type="molecule type" value="Genomic_DNA"/>
</dbReference>
<gene>
    <name evidence="1" type="ORF">M513_02172</name>
    <name evidence="2" type="ORF">M514_02172</name>
</gene>
<dbReference type="Proteomes" id="UP000030764">
    <property type="component" value="Unassembled WGS sequence"/>
</dbReference>
<dbReference type="EMBL" id="KL367527">
    <property type="protein sequence ID" value="KFD66155.1"/>
    <property type="molecule type" value="Genomic_DNA"/>
</dbReference>
<evidence type="ECO:0000313" key="3">
    <source>
        <dbReference type="Proteomes" id="UP000030764"/>
    </source>
</evidence>
<accession>A0A085MI69</accession>
<dbReference type="AlphaFoldDB" id="A0A085MI69"/>
<evidence type="ECO:0000313" key="1">
    <source>
        <dbReference type="EMBL" id="KFD56915.1"/>
    </source>
</evidence>
<dbReference type="Proteomes" id="UP000030758">
    <property type="component" value="Unassembled WGS sequence"/>
</dbReference>
<name>A0A085MI69_9BILA</name>
<evidence type="ECO:0000313" key="2">
    <source>
        <dbReference type="EMBL" id="KFD66155.1"/>
    </source>
</evidence>
<protein>
    <submittedName>
        <fullName evidence="1">Uncharacterized protein</fullName>
    </submittedName>
</protein>